<keyword evidence="6" id="KW-0201">Cytochrome c-type biogenesis</keyword>
<evidence type="ECO:0000256" key="6">
    <source>
        <dbReference type="ARBA" id="ARBA00022748"/>
    </source>
</evidence>
<evidence type="ECO:0000256" key="9">
    <source>
        <dbReference type="SAM" id="Phobius"/>
    </source>
</evidence>
<evidence type="ECO:0000256" key="2">
    <source>
        <dbReference type="ARBA" id="ARBA00004141"/>
    </source>
</evidence>
<protein>
    <recommendedName>
        <fullName evidence="4">Heme exporter protein C</fullName>
    </recommendedName>
</protein>
<dbReference type="GO" id="GO:0016829">
    <property type="term" value="F:lyase activity"/>
    <property type="evidence" value="ECO:0007669"/>
    <property type="project" value="UniProtKB-KW"/>
</dbReference>
<reference evidence="11" key="1">
    <citation type="submission" date="2020-02" db="EMBL/GenBank/DDBJ databases">
        <authorList>
            <person name="Meier V. D."/>
        </authorList>
    </citation>
    <scope>NUCLEOTIDE SEQUENCE</scope>
    <source>
        <strain evidence="11">AVDCRST_MAG68</strain>
    </source>
</reference>
<feature type="transmembrane region" description="Helical" evidence="9">
    <location>
        <begin position="84"/>
        <end position="108"/>
    </location>
</feature>
<evidence type="ECO:0000256" key="5">
    <source>
        <dbReference type="ARBA" id="ARBA00022692"/>
    </source>
</evidence>
<evidence type="ECO:0000256" key="4">
    <source>
        <dbReference type="ARBA" id="ARBA00016463"/>
    </source>
</evidence>
<feature type="domain" description="Cytochrome c assembly protein" evidence="10">
    <location>
        <begin position="14"/>
        <end position="174"/>
    </location>
</feature>
<sequence length="235" mass="26121">MTTDDTSLAGTRRWAIALNVLAALALTASLWMVFFYAPTESEMGVVQRIFYVHVPSAWVAFLAFGIVALCSLGYLWLRDDRLDAISVAAAELGLLFTTIVLVTGPLWGKIAWGAWWVWEPRLTLTLLLWFIYVGYFILRGATESPERGKRFAAVLGIVGAVDIPLIHLSVTWFRSQHPEAVILRPEGPAAAPEIVQTLLVSFLAFTLLFFGLLMVRYALGRLQDRVDYLRGGAFA</sequence>
<keyword evidence="8 9" id="KW-0472">Membrane</keyword>
<organism evidence="11">
    <name type="scientific">uncultured Gemmatimonadota bacterium</name>
    <dbReference type="NCBI Taxonomy" id="203437"/>
    <lineage>
        <taxon>Bacteria</taxon>
        <taxon>Pseudomonadati</taxon>
        <taxon>Gemmatimonadota</taxon>
        <taxon>environmental samples</taxon>
    </lineage>
</organism>
<comment type="function">
    <text evidence="1">Required for the export of heme to the periplasm for the biogenesis of c-type cytochromes.</text>
</comment>
<dbReference type="InterPro" id="IPR003557">
    <property type="entry name" value="Cyt_c_biogenesis_CcmC"/>
</dbReference>
<dbReference type="InterPro" id="IPR045062">
    <property type="entry name" value="Cyt_c_biogenesis_CcsA/CcmC"/>
</dbReference>
<gene>
    <name evidence="11" type="ORF">AVDCRST_MAG68-4787</name>
</gene>
<proteinExistence type="inferred from homology"/>
<evidence type="ECO:0000256" key="7">
    <source>
        <dbReference type="ARBA" id="ARBA00022989"/>
    </source>
</evidence>
<dbReference type="PANTHER" id="PTHR30071:SF1">
    <property type="entry name" value="CYTOCHROME B_B6 PROTEIN-RELATED"/>
    <property type="match status" value="1"/>
</dbReference>
<feature type="transmembrane region" description="Helical" evidence="9">
    <location>
        <begin position="194"/>
        <end position="215"/>
    </location>
</feature>
<dbReference type="GO" id="GO:0005886">
    <property type="term" value="C:plasma membrane"/>
    <property type="evidence" value="ECO:0007669"/>
    <property type="project" value="TreeGrafter"/>
</dbReference>
<dbReference type="PRINTS" id="PR01386">
    <property type="entry name" value="CCMCBIOGNSIS"/>
</dbReference>
<keyword evidence="5 9" id="KW-0812">Transmembrane</keyword>
<feature type="transmembrane region" description="Helical" evidence="9">
    <location>
        <begin position="150"/>
        <end position="174"/>
    </location>
</feature>
<feature type="transmembrane region" description="Helical" evidence="9">
    <location>
        <begin position="57"/>
        <end position="77"/>
    </location>
</feature>
<evidence type="ECO:0000256" key="3">
    <source>
        <dbReference type="ARBA" id="ARBA00005840"/>
    </source>
</evidence>
<keyword evidence="11" id="KW-0456">Lyase</keyword>
<keyword evidence="7 9" id="KW-1133">Transmembrane helix</keyword>
<evidence type="ECO:0000256" key="1">
    <source>
        <dbReference type="ARBA" id="ARBA00002442"/>
    </source>
</evidence>
<evidence type="ECO:0000259" key="10">
    <source>
        <dbReference type="Pfam" id="PF01578"/>
    </source>
</evidence>
<feature type="transmembrane region" description="Helical" evidence="9">
    <location>
        <begin position="16"/>
        <end position="37"/>
    </location>
</feature>
<dbReference type="GO" id="GO:0017004">
    <property type="term" value="P:cytochrome complex assembly"/>
    <property type="evidence" value="ECO:0007669"/>
    <property type="project" value="UniProtKB-KW"/>
</dbReference>
<dbReference type="GO" id="GO:0020037">
    <property type="term" value="F:heme binding"/>
    <property type="evidence" value="ECO:0007669"/>
    <property type="project" value="InterPro"/>
</dbReference>
<name>A0A6J4MJ97_9BACT</name>
<dbReference type="AlphaFoldDB" id="A0A6J4MJ97"/>
<dbReference type="InterPro" id="IPR002541">
    <property type="entry name" value="Cyt_c_assembly"/>
</dbReference>
<dbReference type="EMBL" id="CADCTW010000203">
    <property type="protein sequence ID" value="CAA9361003.1"/>
    <property type="molecule type" value="Genomic_DNA"/>
</dbReference>
<evidence type="ECO:0000313" key="11">
    <source>
        <dbReference type="EMBL" id="CAA9361003.1"/>
    </source>
</evidence>
<comment type="similarity">
    <text evidence="3">Belongs to the CcmC/CycZ/HelC family.</text>
</comment>
<comment type="subcellular location">
    <subcellularLocation>
        <location evidence="2">Membrane</location>
        <topology evidence="2">Multi-pass membrane protein</topology>
    </subcellularLocation>
</comment>
<dbReference type="GO" id="GO:0015232">
    <property type="term" value="F:heme transmembrane transporter activity"/>
    <property type="evidence" value="ECO:0007669"/>
    <property type="project" value="InterPro"/>
</dbReference>
<dbReference type="PANTHER" id="PTHR30071">
    <property type="entry name" value="HEME EXPORTER PROTEIN C"/>
    <property type="match status" value="1"/>
</dbReference>
<feature type="transmembrane region" description="Helical" evidence="9">
    <location>
        <begin position="120"/>
        <end position="138"/>
    </location>
</feature>
<accession>A0A6J4MJ97</accession>
<dbReference type="Pfam" id="PF01578">
    <property type="entry name" value="Cytochrom_C_asm"/>
    <property type="match status" value="1"/>
</dbReference>
<evidence type="ECO:0000256" key="8">
    <source>
        <dbReference type="ARBA" id="ARBA00023136"/>
    </source>
</evidence>